<name>A0A139H4F9_9PEZI</name>
<evidence type="ECO:0000256" key="1">
    <source>
        <dbReference type="ARBA" id="ARBA00004834"/>
    </source>
</evidence>
<dbReference type="AlphaFoldDB" id="A0A139H4F9"/>
<feature type="site" description="Important for catalytic activity, responsible for pKa modulation of the active site Glu and correct orientation of both the proton donor and substrate" evidence="7">
    <location>
        <position position="157"/>
    </location>
</feature>
<gene>
    <name evidence="10" type="ORF">AC578_4586</name>
</gene>
<feature type="active site" description="Proton donor" evidence="6">
    <location>
        <position position="219"/>
    </location>
</feature>
<evidence type="ECO:0000256" key="8">
    <source>
        <dbReference type="RuleBase" id="RU361187"/>
    </source>
</evidence>
<sequence>MRKSLSRIIASTFCLNLAHAAYPPPEPIQGTIPGSINSTLDPGLIRRASDGKLFLYTTPNDLTVFTSSSLSGPWTQEPNTALYNHNDLGPGNHGAPAMYRVGDTYYLYFNGHNASANPTPGQDGLIGVATSTTLEPGGWDVKGYLDVTWRPKYNILDATVLLQQDHQNLLGFGSYQDGIFAIPLADPPTAIAANANDDVRWLAFNGTANETFDGRMDVEGSYLFPRGDYYYLFFSSGECCKRSGDDVSDPSTWSWGDAGQVYKVFVCRSQNLSGGFVDRDGRDCVHESGGTEVLASHGNVWAPGGQGVLQDDEIGGVVLYYHYVLADQKNNQDVPYRFGWNKLDFGDDGWPTAVSVD</sequence>
<dbReference type="GO" id="GO:0005975">
    <property type="term" value="P:carbohydrate metabolic process"/>
    <property type="evidence" value="ECO:0007669"/>
    <property type="project" value="InterPro"/>
</dbReference>
<dbReference type="Proteomes" id="UP000070133">
    <property type="component" value="Unassembled WGS sequence"/>
</dbReference>
<evidence type="ECO:0000256" key="2">
    <source>
        <dbReference type="ARBA" id="ARBA00009865"/>
    </source>
</evidence>
<dbReference type="InterPro" id="IPR006710">
    <property type="entry name" value="Glyco_hydro_43"/>
</dbReference>
<evidence type="ECO:0000256" key="5">
    <source>
        <dbReference type="ARBA" id="ARBA00042202"/>
    </source>
</evidence>
<comment type="similarity">
    <text evidence="2 8">Belongs to the glycosyl hydrolase 43 family.</text>
</comment>
<evidence type="ECO:0000256" key="9">
    <source>
        <dbReference type="SAM" id="SignalP"/>
    </source>
</evidence>
<protein>
    <recommendedName>
        <fullName evidence="5">Endo-1,5-alpha-L-arabinanase A</fullName>
    </recommendedName>
</protein>
<evidence type="ECO:0000256" key="4">
    <source>
        <dbReference type="ARBA" id="ARBA00023295"/>
    </source>
</evidence>
<comment type="pathway">
    <text evidence="1">Glycan metabolism; L-arabinan degradation.</text>
</comment>
<dbReference type="SUPFAM" id="SSF75005">
    <property type="entry name" value="Arabinanase/levansucrase/invertase"/>
    <property type="match status" value="1"/>
</dbReference>
<dbReference type="PANTHER" id="PTHR43301:SF3">
    <property type="entry name" value="ARABINAN ENDO-1,5-ALPHA-L-ARABINOSIDASE A-RELATED"/>
    <property type="match status" value="1"/>
</dbReference>
<feature type="signal peptide" evidence="9">
    <location>
        <begin position="1"/>
        <end position="20"/>
    </location>
</feature>
<accession>A0A139H4F9</accession>
<dbReference type="OrthoDB" id="195678at2759"/>
<evidence type="ECO:0000256" key="6">
    <source>
        <dbReference type="PIRSR" id="PIRSR606710-1"/>
    </source>
</evidence>
<dbReference type="PANTHER" id="PTHR43301">
    <property type="entry name" value="ARABINAN ENDO-1,5-ALPHA-L-ARABINOSIDASE"/>
    <property type="match status" value="1"/>
</dbReference>
<keyword evidence="4 8" id="KW-0326">Glycosidase</keyword>
<feature type="chain" id="PRO_5007806307" description="Endo-1,5-alpha-L-arabinanase A" evidence="9">
    <location>
        <begin position="21"/>
        <end position="357"/>
    </location>
</feature>
<evidence type="ECO:0000256" key="3">
    <source>
        <dbReference type="ARBA" id="ARBA00022801"/>
    </source>
</evidence>
<keyword evidence="9" id="KW-0732">Signal</keyword>
<comment type="caution">
    <text evidence="10">The sequence shown here is derived from an EMBL/GenBank/DDBJ whole genome shotgun (WGS) entry which is preliminary data.</text>
</comment>
<feature type="active site" description="Proton acceptor" evidence="6">
    <location>
        <position position="41"/>
    </location>
</feature>
<keyword evidence="3 8" id="KW-0378">Hydrolase</keyword>
<evidence type="ECO:0000256" key="7">
    <source>
        <dbReference type="PIRSR" id="PIRSR606710-2"/>
    </source>
</evidence>
<evidence type="ECO:0000313" key="10">
    <source>
        <dbReference type="EMBL" id="KXS97292.1"/>
    </source>
</evidence>
<dbReference type="GO" id="GO:0004553">
    <property type="term" value="F:hydrolase activity, hydrolyzing O-glycosyl compounds"/>
    <property type="evidence" value="ECO:0007669"/>
    <property type="project" value="InterPro"/>
</dbReference>
<keyword evidence="11" id="KW-1185">Reference proteome</keyword>
<reference evidence="10 11" key="1">
    <citation type="submission" date="2015-07" db="EMBL/GenBank/DDBJ databases">
        <title>Comparative genomics of the Sigatoka disease complex on banana suggests a link between parallel evolutionary changes in Pseudocercospora fijiensis and Pseudocercospora eumusae and increased virulence on the banana host.</title>
        <authorList>
            <person name="Chang T.-C."/>
            <person name="Salvucci A."/>
            <person name="Crous P.W."/>
            <person name="Stergiopoulos I."/>
        </authorList>
    </citation>
    <scope>NUCLEOTIDE SEQUENCE [LARGE SCALE GENOMIC DNA]</scope>
    <source>
        <strain evidence="10 11">CBS 114824</strain>
    </source>
</reference>
<dbReference type="InterPro" id="IPR050727">
    <property type="entry name" value="GH43_arabinanases"/>
</dbReference>
<dbReference type="InterPro" id="IPR023296">
    <property type="entry name" value="Glyco_hydro_beta-prop_sf"/>
</dbReference>
<organism evidence="10 11">
    <name type="scientific">Pseudocercospora eumusae</name>
    <dbReference type="NCBI Taxonomy" id="321146"/>
    <lineage>
        <taxon>Eukaryota</taxon>
        <taxon>Fungi</taxon>
        <taxon>Dikarya</taxon>
        <taxon>Ascomycota</taxon>
        <taxon>Pezizomycotina</taxon>
        <taxon>Dothideomycetes</taxon>
        <taxon>Dothideomycetidae</taxon>
        <taxon>Mycosphaerellales</taxon>
        <taxon>Mycosphaerellaceae</taxon>
        <taxon>Pseudocercospora</taxon>
    </lineage>
</organism>
<dbReference type="EMBL" id="LFZN01000147">
    <property type="protein sequence ID" value="KXS97292.1"/>
    <property type="molecule type" value="Genomic_DNA"/>
</dbReference>
<evidence type="ECO:0000313" key="11">
    <source>
        <dbReference type="Proteomes" id="UP000070133"/>
    </source>
</evidence>
<dbReference type="Gene3D" id="2.115.10.20">
    <property type="entry name" value="Glycosyl hydrolase domain, family 43"/>
    <property type="match status" value="1"/>
</dbReference>
<dbReference type="Pfam" id="PF04616">
    <property type="entry name" value="Glyco_hydro_43"/>
    <property type="match status" value="1"/>
</dbReference>
<dbReference type="STRING" id="321146.A0A139H4F9"/>
<proteinExistence type="inferred from homology"/>